<feature type="region of interest" description="Disordered" evidence="1">
    <location>
        <begin position="30"/>
        <end position="59"/>
    </location>
</feature>
<dbReference type="PROSITE" id="PS51257">
    <property type="entry name" value="PROKAR_LIPOPROTEIN"/>
    <property type="match status" value="1"/>
</dbReference>
<dbReference type="AlphaFoldDB" id="A0A7S8CCX2"/>
<evidence type="ECO:0000256" key="1">
    <source>
        <dbReference type="SAM" id="MobiDB-lite"/>
    </source>
</evidence>
<name>A0A7S8CCX2_9BACI</name>
<reference evidence="2 3" key="1">
    <citation type="submission" date="2019-07" db="EMBL/GenBank/DDBJ databases">
        <title>Genome sequence of 2 isolates from Red Sea Mangroves.</title>
        <authorList>
            <person name="Sefrji F."/>
            <person name="Michoud G."/>
            <person name="Merlino G."/>
            <person name="Daffonchio D."/>
        </authorList>
    </citation>
    <scope>NUCLEOTIDE SEQUENCE [LARGE SCALE GENOMIC DNA]</scope>
    <source>
        <strain evidence="2 3">R1DC41</strain>
    </source>
</reference>
<evidence type="ECO:0008006" key="4">
    <source>
        <dbReference type="Google" id="ProtNLM"/>
    </source>
</evidence>
<dbReference type="RefSeq" id="WP_239672339.1">
    <property type="nucleotide sequence ID" value="NZ_CP049742.1"/>
</dbReference>
<sequence length="277" mass="31276">MRKMMFAMVTTTLLLGACSDEGEKVVQEKEATANAAEVTGESTSDQVVKPVVKEPKEEEKAEVEVEPAEKSEIKEVNVPSFDEQVSIAKRLLSDLETEVTAVSEAFRKKENRSYHTDESIKEKLVGPLKEVLMPIVTDNFYSKYLTEEHLRQLCHCGAESSYRLVNPLMEPKPVTATSDEFSITALTPGSLYHSYEAAKVKLTFLNDKDSWKLEDIKVLNNVQFTEEQILTHLDAEGYTSVEILEEVNDESGEHYKIQATYQEDEMILSYYKSISGL</sequence>
<dbReference type="Proteomes" id="UP000593626">
    <property type="component" value="Chromosome"/>
</dbReference>
<accession>A0A7S8CCX2</accession>
<keyword evidence="3" id="KW-1185">Reference proteome</keyword>
<evidence type="ECO:0000313" key="2">
    <source>
        <dbReference type="EMBL" id="QPC47664.1"/>
    </source>
</evidence>
<proteinExistence type="predicted"/>
<evidence type="ECO:0000313" key="3">
    <source>
        <dbReference type="Proteomes" id="UP000593626"/>
    </source>
</evidence>
<dbReference type="KEGG" id="mcui:G8O30_12220"/>
<protein>
    <recommendedName>
        <fullName evidence="4">Lipoprotein</fullName>
    </recommendedName>
</protein>
<dbReference type="EMBL" id="CP049742">
    <property type="protein sequence ID" value="QPC47664.1"/>
    <property type="molecule type" value="Genomic_DNA"/>
</dbReference>
<gene>
    <name evidence="2" type="ORF">G8O30_12220</name>
</gene>
<organism evidence="2 3">
    <name type="scientific">Mangrovibacillus cuniculi</name>
    <dbReference type="NCBI Taxonomy" id="2593652"/>
    <lineage>
        <taxon>Bacteria</taxon>
        <taxon>Bacillati</taxon>
        <taxon>Bacillota</taxon>
        <taxon>Bacilli</taxon>
        <taxon>Bacillales</taxon>
        <taxon>Bacillaceae</taxon>
        <taxon>Mangrovibacillus</taxon>
    </lineage>
</organism>